<evidence type="ECO:0000256" key="1">
    <source>
        <dbReference type="ARBA" id="ARBA00022803"/>
    </source>
</evidence>
<dbReference type="SMART" id="SM00028">
    <property type="entry name" value="TPR"/>
    <property type="match status" value="2"/>
</dbReference>
<dbReference type="InterPro" id="IPR051966">
    <property type="entry name" value="RPAP3"/>
</dbReference>
<dbReference type="EMBL" id="JAKCXM010000037">
    <property type="protein sequence ID" value="KAJ0406023.1"/>
    <property type="molecule type" value="Genomic_DNA"/>
</dbReference>
<dbReference type="InterPro" id="IPR011990">
    <property type="entry name" value="TPR-like_helical_dom_sf"/>
</dbReference>
<evidence type="ECO:0000313" key="3">
    <source>
        <dbReference type="EMBL" id="KAJ0406023.1"/>
    </source>
</evidence>
<keyword evidence="1 2" id="KW-0802">TPR repeat</keyword>
<keyword evidence="4" id="KW-1185">Reference proteome</keyword>
<dbReference type="InterPro" id="IPR019734">
    <property type="entry name" value="TPR_rpt"/>
</dbReference>
<protein>
    <submittedName>
        <fullName evidence="3">Uncharacterized protein</fullName>
    </submittedName>
</protein>
<dbReference type="Proteomes" id="UP001209570">
    <property type="component" value="Unassembled WGS sequence"/>
</dbReference>
<dbReference type="SUPFAM" id="SSF48452">
    <property type="entry name" value="TPR-like"/>
    <property type="match status" value="1"/>
</dbReference>
<comment type="caution">
    <text evidence="3">The sequence shown here is derived from an EMBL/GenBank/DDBJ whole genome shotgun (WGS) entry which is preliminary data.</text>
</comment>
<dbReference type="PANTHER" id="PTHR46423">
    <property type="entry name" value="RNA POLYMERASE II-ASSOCIATED PROTEIN 3"/>
    <property type="match status" value="1"/>
</dbReference>
<dbReference type="PROSITE" id="PS50005">
    <property type="entry name" value="TPR"/>
    <property type="match status" value="1"/>
</dbReference>
<gene>
    <name evidence="3" type="ORF">P43SY_010079</name>
</gene>
<organism evidence="3 4">
    <name type="scientific">Pythium insidiosum</name>
    <name type="common">Pythiosis disease agent</name>
    <dbReference type="NCBI Taxonomy" id="114742"/>
    <lineage>
        <taxon>Eukaryota</taxon>
        <taxon>Sar</taxon>
        <taxon>Stramenopiles</taxon>
        <taxon>Oomycota</taxon>
        <taxon>Peronosporomycetes</taxon>
        <taxon>Pythiales</taxon>
        <taxon>Pythiaceae</taxon>
        <taxon>Pythium</taxon>
    </lineage>
</organism>
<evidence type="ECO:0000256" key="2">
    <source>
        <dbReference type="PROSITE-ProRule" id="PRU00339"/>
    </source>
</evidence>
<feature type="repeat" description="TPR" evidence="2">
    <location>
        <begin position="16"/>
        <end position="49"/>
    </location>
</feature>
<dbReference type="AlphaFoldDB" id="A0AAD5M8L4"/>
<dbReference type="Gene3D" id="1.25.40.10">
    <property type="entry name" value="Tetratricopeptide repeat domain"/>
    <property type="match status" value="1"/>
</dbReference>
<sequence length="129" mass="14956">MEQDWEMVAANEVHVVDELKKQGNALFHRRQFIDAVQSYSRALERLPDYQSAPHRFTPNDVDALIRLEVAVRLNRALAYIELQDDKLLFYAEQDCSRALELQPGGVKALYRRALARERLGTLQVWETEG</sequence>
<accession>A0AAD5M8L4</accession>
<dbReference type="PANTHER" id="PTHR46423:SF1">
    <property type="entry name" value="RNA POLYMERASE II-ASSOCIATED PROTEIN 3"/>
    <property type="match status" value="1"/>
</dbReference>
<proteinExistence type="predicted"/>
<dbReference type="GO" id="GO:0101031">
    <property type="term" value="C:protein folding chaperone complex"/>
    <property type="evidence" value="ECO:0007669"/>
    <property type="project" value="TreeGrafter"/>
</dbReference>
<reference evidence="3" key="1">
    <citation type="submission" date="2021-12" db="EMBL/GenBank/DDBJ databases">
        <title>Prjna785345.</title>
        <authorList>
            <person name="Rujirawat T."/>
            <person name="Krajaejun T."/>
        </authorList>
    </citation>
    <scope>NUCLEOTIDE SEQUENCE</scope>
    <source>
        <strain evidence="3">Pi057C3</strain>
    </source>
</reference>
<evidence type="ECO:0000313" key="4">
    <source>
        <dbReference type="Proteomes" id="UP001209570"/>
    </source>
</evidence>
<name>A0AAD5M8L4_PYTIN</name>